<proteinExistence type="predicted"/>
<feature type="non-terminal residue" evidence="2">
    <location>
        <position position="788"/>
    </location>
</feature>
<feature type="transmembrane region" description="Helical" evidence="1">
    <location>
        <begin position="769"/>
        <end position="787"/>
    </location>
</feature>
<evidence type="ECO:0000313" key="3">
    <source>
        <dbReference type="Proteomes" id="UP000324800"/>
    </source>
</evidence>
<keyword evidence="1" id="KW-0472">Membrane</keyword>
<dbReference type="EMBL" id="SNRW01001236">
    <property type="protein sequence ID" value="KAA6397198.1"/>
    <property type="molecule type" value="Genomic_DNA"/>
</dbReference>
<evidence type="ECO:0000313" key="2">
    <source>
        <dbReference type="EMBL" id="KAA6397198.1"/>
    </source>
</evidence>
<keyword evidence="1" id="KW-0812">Transmembrane</keyword>
<comment type="caution">
    <text evidence="2">The sequence shown here is derived from an EMBL/GenBank/DDBJ whole genome shotgun (WGS) entry which is preliminary data.</text>
</comment>
<accession>A0A5J4WQL6</accession>
<name>A0A5J4WQL6_9EUKA</name>
<keyword evidence="1" id="KW-1133">Transmembrane helix</keyword>
<reference evidence="2 3" key="1">
    <citation type="submission" date="2019-03" db="EMBL/GenBank/DDBJ databases">
        <title>Single cell metagenomics reveals metabolic interactions within the superorganism composed of flagellate Streblomastix strix and complex community of Bacteroidetes bacteria on its surface.</title>
        <authorList>
            <person name="Treitli S.C."/>
            <person name="Kolisko M."/>
            <person name="Husnik F."/>
            <person name="Keeling P."/>
            <person name="Hampl V."/>
        </authorList>
    </citation>
    <scope>NUCLEOTIDE SEQUENCE [LARGE SCALE GENOMIC DNA]</scope>
    <source>
        <strain evidence="2">ST1C</strain>
    </source>
</reference>
<gene>
    <name evidence="2" type="ORF">EZS28_007278</name>
</gene>
<protein>
    <submittedName>
        <fullName evidence="2">Uncharacterized protein</fullName>
    </submittedName>
</protein>
<sequence>MLGPLLLVYIGFDFFQQNNGPSFRTLNDAIDLQGQNKTLINAQFSGGMHLLILSLIDEQRFSYIESIEIAQTVNGIPDIYVSIPNVIASLPFGNTSHFQIGFLVASENASSYYNNTQKSNKIGIKKSNAIRCGSIIAPCFSLEQLMKTEDFADLGINTVIFSPGIYKDWPKNGMKIQYQDFHNSLSIIGQGPSNTFFDICPNNRNPPKGKKRNIAEPALFDINIYAFYISRVSVILSDKKYTGPLIRSTAKDFWMDRVTIYTEIIKDEGNSSQSNKNKIKSRKYSNSIFDIDSGDGEGFDLKGENVDDYFNPQNGFKPTQPFVPKDNINYFQFAFIDVQNFALFTHVTFHSIFIPGIIIKMSNITASSQIFPISDDLQQQSFDQQKRLSLGFSEEDSVGLVGSISIHYPTGETKPQSKVWDEINEQVVEVSNCQFILPECIGNILFFNTTGFVSVKDFSSELPYATLGPDTPSKRSSSLVTEPLYQISPSAATTTLHSSTHYGSIYVENCVLLIHECNIQHINGGILRADNSVVYFYDINLVDTNKYGVGSFPEMPFWGVAIDSDITFDVIHSELDTNVNIRGQDQPFFQYSQSQEYDSDYIVEGWEPHIQIALYLERSQISVPKYVEILNETIITNTSNQQMNIDYNFLNRYTSFHPPKPSFSQKIPNTVQISKPQLFSSKIYIYGTNYLPQYTLHLTDPNEIFYTLPNPFFLTDESGSNADLSKTKVYIAQGTRANGREITSIETDIEDGPLISDFVYLEVDYQKKSSSAIFIFLAIGLAVIVVII</sequence>
<evidence type="ECO:0000256" key="1">
    <source>
        <dbReference type="SAM" id="Phobius"/>
    </source>
</evidence>
<dbReference type="AlphaFoldDB" id="A0A5J4WQL6"/>
<organism evidence="2 3">
    <name type="scientific">Streblomastix strix</name>
    <dbReference type="NCBI Taxonomy" id="222440"/>
    <lineage>
        <taxon>Eukaryota</taxon>
        <taxon>Metamonada</taxon>
        <taxon>Preaxostyla</taxon>
        <taxon>Oxymonadida</taxon>
        <taxon>Streblomastigidae</taxon>
        <taxon>Streblomastix</taxon>
    </lineage>
</organism>
<dbReference type="Proteomes" id="UP000324800">
    <property type="component" value="Unassembled WGS sequence"/>
</dbReference>